<proteinExistence type="predicted"/>
<name>A0A6J5M402_9CAUD</name>
<reference evidence="1" key="1">
    <citation type="submission" date="2020-04" db="EMBL/GenBank/DDBJ databases">
        <authorList>
            <person name="Chiriac C."/>
            <person name="Salcher M."/>
            <person name="Ghai R."/>
            <person name="Kavagutti S V."/>
        </authorList>
    </citation>
    <scope>NUCLEOTIDE SEQUENCE</scope>
</reference>
<accession>A0A6J5M402</accession>
<organism evidence="1">
    <name type="scientific">uncultured Caudovirales phage</name>
    <dbReference type="NCBI Taxonomy" id="2100421"/>
    <lineage>
        <taxon>Viruses</taxon>
        <taxon>Duplodnaviria</taxon>
        <taxon>Heunggongvirae</taxon>
        <taxon>Uroviricota</taxon>
        <taxon>Caudoviricetes</taxon>
        <taxon>Peduoviridae</taxon>
        <taxon>Maltschvirus</taxon>
        <taxon>Maltschvirus maltsch</taxon>
    </lineage>
</organism>
<dbReference type="EMBL" id="LR796377">
    <property type="protein sequence ID" value="CAB4140107.1"/>
    <property type="molecule type" value="Genomic_DNA"/>
</dbReference>
<evidence type="ECO:0000313" key="1">
    <source>
        <dbReference type="EMBL" id="CAB4140107.1"/>
    </source>
</evidence>
<gene>
    <name evidence="1" type="ORF">UFOVP404_26</name>
</gene>
<sequence>MYLNPITVDGTTYNFTEESLKELIKSETTLKLRLESLKLEAQEAYRKIVSNRSTVYDFFSEAFDDGSDEATVNRDDVNELLESIGSDVLTTTWSATVEITVTVVGIKATSPEEVEDIITDNIEVSGYDLELHDPDVRVHGIERE</sequence>
<protein>
    <submittedName>
        <fullName evidence="1">Uncharacterized protein</fullName>
    </submittedName>
</protein>